<dbReference type="InterPro" id="IPR037523">
    <property type="entry name" value="VOC_core"/>
</dbReference>
<dbReference type="PANTHER" id="PTHR39175:SF1">
    <property type="entry name" value="FAMILY PROTEIN, PUTATIVE (AFU_ORTHOLOGUE AFUA_3G15060)-RELATED"/>
    <property type="match status" value="1"/>
</dbReference>
<name>A0A1D7UVG4_9LEPT</name>
<dbReference type="OrthoDB" id="9813630at2"/>
<protein>
    <submittedName>
        <fullName evidence="2">Glyoxalase</fullName>
    </submittedName>
</protein>
<dbReference type="AlphaFoldDB" id="A0A1D7UVG4"/>
<sequence length="127" mass="14472">MTFEILGLDHVQLAIPKGGEQIARAFYVNILSFTEVEKPPNLKVKGGAWFQCGVNQIHVGITDSFIPAQKAHPAIHVRNILEYRKYLESQGVLPRDEDPLPGALRFYLDDPFGNRLEFLEWLPIEEK</sequence>
<dbReference type="PROSITE" id="PS51819">
    <property type="entry name" value="VOC"/>
    <property type="match status" value="1"/>
</dbReference>
<evidence type="ECO:0000313" key="2">
    <source>
        <dbReference type="EMBL" id="AOP33523.1"/>
    </source>
</evidence>
<evidence type="ECO:0000313" key="3">
    <source>
        <dbReference type="Proteomes" id="UP000094197"/>
    </source>
</evidence>
<evidence type="ECO:0000259" key="1">
    <source>
        <dbReference type="PROSITE" id="PS51819"/>
    </source>
</evidence>
<dbReference type="EMBL" id="CP015217">
    <property type="protein sequence ID" value="AOP33523.1"/>
    <property type="molecule type" value="Genomic_DNA"/>
</dbReference>
<proteinExistence type="predicted"/>
<dbReference type="RefSeq" id="WP_069606760.1">
    <property type="nucleotide sequence ID" value="NZ_CP015217.1"/>
</dbReference>
<accession>A0A1D7UVG4</accession>
<dbReference type="Proteomes" id="UP000094197">
    <property type="component" value="Chromosome 1"/>
</dbReference>
<dbReference type="Gene3D" id="3.10.180.10">
    <property type="entry name" value="2,3-Dihydroxybiphenyl 1,2-Dioxygenase, domain 1"/>
    <property type="match status" value="1"/>
</dbReference>
<reference evidence="2 3" key="1">
    <citation type="submission" date="2016-04" db="EMBL/GenBank/DDBJ databases">
        <title>Complete genome seqeunce of Leptospira alstonii serovar Room22.</title>
        <authorList>
            <person name="Nally J.E."/>
            <person name="Bayles D.O."/>
            <person name="Hurley D."/>
            <person name="Fanning S."/>
            <person name="McMahon B.J."/>
            <person name="Arent Z."/>
        </authorList>
    </citation>
    <scope>NUCLEOTIDE SEQUENCE [LARGE SCALE GENOMIC DNA]</scope>
    <source>
        <strain evidence="2 3">GWTS #1</strain>
    </source>
</reference>
<dbReference type="KEGG" id="laj:A0128_06490"/>
<dbReference type="InterPro" id="IPR029068">
    <property type="entry name" value="Glyas_Bleomycin-R_OHBP_Dase"/>
</dbReference>
<dbReference type="PANTHER" id="PTHR39175">
    <property type="entry name" value="FAMILY PROTEIN, PUTATIVE (AFU_ORTHOLOGUE AFUA_3G15060)-RELATED"/>
    <property type="match status" value="1"/>
</dbReference>
<keyword evidence="3" id="KW-1185">Reference proteome</keyword>
<feature type="domain" description="VOC" evidence="1">
    <location>
        <begin position="7"/>
        <end position="121"/>
    </location>
</feature>
<gene>
    <name evidence="2" type="ORF">A0128_06490</name>
</gene>
<dbReference type="SUPFAM" id="SSF54593">
    <property type="entry name" value="Glyoxalase/Bleomycin resistance protein/Dihydroxybiphenyl dioxygenase"/>
    <property type="match status" value="1"/>
</dbReference>
<organism evidence="2 3">
    <name type="scientific">Leptospira tipperaryensis</name>
    <dbReference type="NCBI Taxonomy" id="2564040"/>
    <lineage>
        <taxon>Bacteria</taxon>
        <taxon>Pseudomonadati</taxon>
        <taxon>Spirochaetota</taxon>
        <taxon>Spirochaetia</taxon>
        <taxon>Leptospirales</taxon>
        <taxon>Leptospiraceae</taxon>
        <taxon>Leptospira</taxon>
    </lineage>
</organism>